<evidence type="ECO:0000256" key="1">
    <source>
        <dbReference type="ARBA" id="ARBA00022737"/>
    </source>
</evidence>
<sequence length="141" mass="15410">MVGKVPKRNPRKGIDEYGRTKVHYAETSSEIEKLVNEGADINLQDDNGWCPLHFYAQVNNAEAIQKALELGADPNLTDSHGNGPLWTATMNSRGEYGCVVALLKAGANPNLENKHGRSPIDMANTIQGGLDDIYAQYKKNA</sequence>
<evidence type="ECO:0000313" key="4">
    <source>
        <dbReference type="EMBL" id="MCA6064606.1"/>
    </source>
</evidence>
<keyword evidence="5" id="KW-1185">Reference proteome</keyword>
<dbReference type="EMBL" id="JAEDAH010000088">
    <property type="protein sequence ID" value="MCA6064606.1"/>
    <property type="molecule type" value="Genomic_DNA"/>
</dbReference>
<proteinExistence type="predicted"/>
<evidence type="ECO:0000256" key="2">
    <source>
        <dbReference type="ARBA" id="ARBA00023043"/>
    </source>
</evidence>
<dbReference type="SMART" id="SM00248">
    <property type="entry name" value="ANK"/>
    <property type="match status" value="2"/>
</dbReference>
<comment type="caution">
    <text evidence="4">The sequence shown here is derived from an EMBL/GenBank/DDBJ whole genome shotgun (WGS) entry which is preliminary data.</text>
</comment>
<dbReference type="PROSITE" id="PS50297">
    <property type="entry name" value="ANK_REP_REGION"/>
    <property type="match status" value="1"/>
</dbReference>
<dbReference type="Gene3D" id="1.25.40.20">
    <property type="entry name" value="Ankyrin repeat-containing domain"/>
    <property type="match status" value="1"/>
</dbReference>
<dbReference type="PROSITE" id="PS50088">
    <property type="entry name" value="ANK_REPEAT"/>
    <property type="match status" value="2"/>
</dbReference>
<evidence type="ECO:0000256" key="3">
    <source>
        <dbReference type="PROSITE-ProRule" id="PRU00023"/>
    </source>
</evidence>
<organism evidence="4 5">
    <name type="scientific">Thalassolituus marinus</name>
    <dbReference type="NCBI Taxonomy" id="671053"/>
    <lineage>
        <taxon>Bacteria</taxon>
        <taxon>Pseudomonadati</taxon>
        <taxon>Pseudomonadota</taxon>
        <taxon>Gammaproteobacteria</taxon>
        <taxon>Oceanospirillales</taxon>
        <taxon>Oceanospirillaceae</taxon>
        <taxon>Thalassolituus</taxon>
    </lineage>
</organism>
<dbReference type="Proteomes" id="UP000714380">
    <property type="component" value="Unassembled WGS sequence"/>
</dbReference>
<dbReference type="InterPro" id="IPR036770">
    <property type="entry name" value="Ankyrin_rpt-contain_sf"/>
</dbReference>
<dbReference type="InterPro" id="IPR002110">
    <property type="entry name" value="Ankyrin_rpt"/>
</dbReference>
<reference evidence="4 5" key="1">
    <citation type="submission" date="2020-12" db="EMBL/GenBank/DDBJ databases">
        <title>Novel Thalassolituus-related marine hydrocarbonoclastic bacteria mediated algae-derived hydrocarbons mineralization in twilight zone of the northern South China Sea.</title>
        <authorList>
            <person name="Dong C."/>
        </authorList>
    </citation>
    <scope>NUCLEOTIDE SEQUENCE [LARGE SCALE GENOMIC DNA]</scope>
    <source>
        <strain evidence="4 5">IMCC1826</strain>
    </source>
</reference>
<feature type="repeat" description="ANK" evidence="3">
    <location>
        <begin position="80"/>
        <end position="114"/>
    </location>
</feature>
<dbReference type="PANTHER" id="PTHR24171">
    <property type="entry name" value="ANKYRIN REPEAT DOMAIN-CONTAINING PROTEIN 39-RELATED"/>
    <property type="match status" value="1"/>
</dbReference>
<accession>A0ABS7ZW20</accession>
<protein>
    <submittedName>
        <fullName evidence="4">Ankyrin repeat domain-containing protein</fullName>
    </submittedName>
</protein>
<name>A0ABS7ZW20_9GAMM</name>
<evidence type="ECO:0000313" key="5">
    <source>
        <dbReference type="Proteomes" id="UP000714380"/>
    </source>
</evidence>
<gene>
    <name evidence="4" type="ORF">I9W95_13410</name>
</gene>
<keyword evidence="2 3" id="KW-0040">ANK repeat</keyword>
<feature type="repeat" description="ANK" evidence="3">
    <location>
        <begin position="47"/>
        <end position="79"/>
    </location>
</feature>
<dbReference type="RefSeq" id="WP_225675744.1">
    <property type="nucleotide sequence ID" value="NZ_JAEDAH010000088.1"/>
</dbReference>
<dbReference type="SUPFAM" id="SSF48403">
    <property type="entry name" value="Ankyrin repeat"/>
    <property type="match status" value="1"/>
</dbReference>
<dbReference type="Pfam" id="PF12796">
    <property type="entry name" value="Ank_2"/>
    <property type="match status" value="1"/>
</dbReference>
<dbReference type="PANTHER" id="PTHR24171:SF8">
    <property type="entry name" value="BRCA1-ASSOCIATED RING DOMAIN PROTEIN 1"/>
    <property type="match status" value="1"/>
</dbReference>
<keyword evidence="1" id="KW-0677">Repeat</keyword>